<evidence type="ECO:0000256" key="13">
    <source>
        <dbReference type="ARBA" id="ARBA00061592"/>
    </source>
</evidence>
<dbReference type="CDD" id="cd08168">
    <property type="entry name" value="Cytochrom_C3"/>
    <property type="match status" value="1"/>
</dbReference>
<keyword evidence="9 14" id="KW-0274">FAD</keyword>
<evidence type="ECO:0000256" key="14">
    <source>
        <dbReference type="RuleBase" id="RU366062"/>
    </source>
</evidence>
<organism evidence="16 18">
    <name type="scientific">Shewanella colwelliana</name>
    <name type="common">Alteromonas colwelliana</name>
    <dbReference type="NCBI Taxonomy" id="23"/>
    <lineage>
        <taxon>Bacteria</taxon>
        <taxon>Pseudomonadati</taxon>
        <taxon>Pseudomonadota</taxon>
        <taxon>Gammaproteobacteria</taxon>
        <taxon>Alteromonadales</taxon>
        <taxon>Shewanellaceae</taxon>
        <taxon>Shewanella</taxon>
    </lineage>
</organism>
<evidence type="ECO:0000259" key="15">
    <source>
        <dbReference type="PROSITE" id="PS00028"/>
    </source>
</evidence>
<dbReference type="Gene3D" id="3.50.50.60">
    <property type="entry name" value="FAD/NAD(P)-binding domain"/>
    <property type="match status" value="1"/>
</dbReference>
<protein>
    <recommendedName>
        <fullName evidence="14">Fumarate reductase</fullName>
        <ecNumber evidence="14">1.3.2.4</ecNumber>
    </recommendedName>
</protein>
<evidence type="ECO:0000256" key="3">
    <source>
        <dbReference type="ARBA" id="ARBA00011245"/>
    </source>
</evidence>
<dbReference type="FunFam" id="1.10.1130.10:FF:000003">
    <property type="entry name" value="Fumarate reductase flavoprotein subunit"/>
    <property type="match status" value="1"/>
</dbReference>
<dbReference type="PROSITE" id="PS00028">
    <property type="entry name" value="ZINC_FINGER_C2H2_1"/>
    <property type="match status" value="1"/>
</dbReference>
<comment type="subunit">
    <text evidence="3">Monomer.</text>
</comment>
<gene>
    <name evidence="16" type="ORF">BEL05_01320</name>
    <name evidence="17" type="ORF">BEL05_01405</name>
</gene>
<evidence type="ECO:0000256" key="6">
    <source>
        <dbReference type="ARBA" id="ARBA00022630"/>
    </source>
</evidence>
<keyword evidence="8" id="KW-0574">Periplasm</keyword>
<evidence type="ECO:0000256" key="2">
    <source>
        <dbReference type="ARBA" id="ARBA00004418"/>
    </source>
</evidence>
<dbReference type="EMBL" id="MCBT01000024">
    <property type="protein sequence ID" value="OEG74279.1"/>
    <property type="molecule type" value="Genomic_DNA"/>
</dbReference>
<dbReference type="InterPro" id="IPR012286">
    <property type="entry name" value="Tetrahaem_cytochrome"/>
</dbReference>
<dbReference type="GO" id="GO:0010181">
    <property type="term" value="F:FMN binding"/>
    <property type="evidence" value="ECO:0007669"/>
    <property type="project" value="InterPro"/>
</dbReference>
<keyword evidence="6 14" id="KW-0285">Flavoprotein</keyword>
<dbReference type="InterPro" id="IPR036188">
    <property type="entry name" value="FAD/NAD-bd_sf"/>
</dbReference>
<dbReference type="InterPro" id="IPR050315">
    <property type="entry name" value="FAD-oxidoreductase_2"/>
</dbReference>
<dbReference type="Pfam" id="PF00890">
    <property type="entry name" value="FAD_binding_2"/>
    <property type="match status" value="1"/>
</dbReference>
<reference evidence="16 18" key="1">
    <citation type="submission" date="2016-07" db="EMBL/GenBank/DDBJ databases">
        <title>Whole-genome of two Shewanella species isolated from a digestive organ of sea cucumber Apostichopus japonicus Selenka 1867.</title>
        <authorList>
            <person name="Hong H.-H."/>
            <person name="Choi H."/>
            <person name="Cheon S."/>
            <person name="Oh J.-S."/>
            <person name="Lee H.-G."/>
            <person name="Park C."/>
        </authorList>
    </citation>
    <scope>NUCLEOTIDE SEQUENCE [LARGE SCALE GENOMIC DNA]</scope>
    <source>
        <strain evidence="16 18">CSB03KR</strain>
    </source>
</reference>
<dbReference type="FunFam" id="3.50.50.60:FF:000154">
    <property type="entry name" value="Fumarate reductase flavoprotein subunit"/>
    <property type="match status" value="1"/>
</dbReference>
<accession>A0A1E5IWI2</accession>
<keyword evidence="10" id="KW-0249">Electron transport</keyword>
<evidence type="ECO:0000256" key="1">
    <source>
        <dbReference type="ARBA" id="ARBA00001926"/>
    </source>
</evidence>
<dbReference type="InterPro" id="IPR010960">
    <property type="entry name" value="Flavocytochrome_c"/>
</dbReference>
<dbReference type="GO" id="GO:0016627">
    <property type="term" value="F:oxidoreductase activity, acting on the CH-CH group of donors"/>
    <property type="evidence" value="ECO:0007669"/>
    <property type="project" value="UniProtKB-ARBA"/>
</dbReference>
<dbReference type="SUPFAM" id="SSF51905">
    <property type="entry name" value="FAD/NAD(P)-binding domain"/>
    <property type="match status" value="1"/>
</dbReference>
<keyword evidence="14" id="KW-0732">Signal</keyword>
<keyword evidence="4" id="KW-0813">Transport</keyword>
<dbReference type="Proteomes" id="UP000095230">
    <property type="component" value="Unassembled WGS sequence"/>
</dbReference>
<evidence type="ECO:0000256" key="8">
    <source>
        <dbReference type="ARBA" id="ARBA00022764"/>
    </source>
</evidence>
<keyword evidence="5" id="KW-0349">Heme</keyword>
<keyword evidence="11 14" id="KW-0560">Oxidoreductase</keyword>
<keyword evidence="12" id="KW-0408">Iron</keyword>
<sequence length="598" mass="63497">MKMIKLAACIATLIGSTGFMSSTLAADNLAEFHAQNQECDSCHTPDGELSNDSLTYENEQCVSCHGTLAEVAETTKHEHYNAHDSHFPGDVACTSCHSAHEKSMVYCDSCHSFDFNMPYAKKWERNEPTIAELAKDKSERQAALASAPHDTVDVVVVGSGGAGFSAAVSAHDNGAKVILIEKEPVIGGNAKLAAGGMNAAWTDQQKAKDITDSPELMYKDTMKGGRNINDPALVEILSSHSKGSVDWMTAMGADLNDVGRMGGASVNRSHRPTGGAGVGAHVVQVLYDNALKRNIDLRMNTRGIEILKDDSGKVKGILVKGMYKGYYWVKADAVILATGGFAKNNDRVAKLDPKLKGFISTNQPGAVGDGIDVAENAGAATKDVEYIQAHPTLSVKGGVMVTEAVRGNGAILVNREGKRFVNEITTRDKASAAILKQTGKSAFLIFDDSVRKSLKKIDKYIGLGVAPTSDSLVKLGDMKGVGIDGKALTETVARYNSFVTSGKDADFERPNLPRALNEGNYYAIEVTPGVHHTMGGVMIDTKAEVMNAKKEVIPGLYGAGEVTGGVHGANRLGGNAISDIITFGRLAGEEAAKYSKKN</sequence>
<feature type="signal peptide" evidence="14">
    <location>
        <begin position="1"/>
        <end position="25"/>
    </location>
</feature>
<feature type="chain" id="PRO_5014268571" description="Fumarate reductase" evidence="14">
    <location>
        <begin position="26"/>
        <end position="598"/>
    </location>
</feature>
<feature type="domain" description="C2H2-type" evidence="15">
    <location>
        <begin position="61"/>
        <end position="83"/>
    </location>
</feature>
<name>A0A1E5IWI2_SHECO</name>
<comment type="catalytic activity">
    <reaction evidence="14">
        <text>2 Fe(III)-[cytochrome c] + succinate = fumarate + 2 Fe(II)-[cytochrome c] + 2 H(+)</text>
        <dbReference type="Rhea" id="RHEA:77903"/>
        <dbReference type="Rhea" id="RHEA-COMP:10350"/>
        <dbReference type="Rhea" id="RHEA-COMP:14399"/>
        <dbReference type="ChEBI" id="CHEBI:15378"/>
        <dbReference type="ChEBI" id="CHEBI:29033"/>
        <dbReference type="ChEBI" id="CHEBI:29034"/>
        <dbReference type="ChEBI" id="CHEBI:29806"/>
        <dbReference type="ChEBI" id="CHEBI:30031"/>
        <dbReference type="EC" id="1.3.2.4"/>
    </reaction>
</comment>
<evidence type="ECO:0000256" key="12">
    <source>
        <dbReference type="ARBA" id="ARBA00023004"/>
    </source>
</evidence>
<dbReference type="RefSeq" id="WP_028763789.1">
    <property type="nucleotide sequence ID" value="NZ_JAWWDQ010000001.1"/>
</dbReference>
<dbReference type="GO" id="GO:0042597">
    <property type="term" value="C:periplasmic space"/>
    <property type="evidence" value="ECO:0007669"/>
    <property type="project" value="UniProtKB-SubCell"/>
</dbReference>
<dbReference type="InterPro" id="IPR027477">
    <property type="entry name" value="Succ_DH/fumarate_Rdtase_cat_sf"/>
</dbReference>
<dbReference type="GO" id="GO:0046872">
    <property type="term" value="F:metal ion binding"/>
    <property type="evidence" value="ECO:0007669"/>
    <property type="project" value="UniProtKB-KW"/>
</dbReference>
<dbReference type="EC" id="1.3.2.4" evidence="14"/>
<evidence type="ECO:0000256" key="5">
    <source>
        <dbReference type="ARBA" id="ARBA00022617"/>
    </source>
</evidence>
<evidence type="ECO:0000256" key="10">
    <source>
        <dbReference type="ARBA" id="ARBA00022982"/>
    </source>
</evidence>
<dbReference type="SUPFAM" id="SSF56425">
    <property type="entry name" value="Succinate dehydrogenase/fumarate reductase flavoprotein, catalytic domain"/>
    <property type="match status" value="1"/>
</dbReference>
<evidence type="ECO:0000256" key="9">
    <source>
        <dbReference type="ARBA" id="ARBA00022827"/>
    </source>
</evidence>
<dbReference type="FunFam" id="3.90.700.10:FF:000007">
    <property type="entry name" value="NADH-dependent fumarate reductase"/>
    <property type="match status" value="1"/>
</dbReference>
<comment type="subcellular location">
    <subcellularLocation>
        <location evidence="2">Periplasm</location>
    </subcellularLocation>
</comment>
<dbReference type="AlphaFoldDB" id="A0A1E5IWI2"/>
<dbReference type="STRING" id="23.BEL05_01320"/>
<dbReference type="NCBIfam" id="TIGR01813">
    <property type="entry name" value="flavo_cyto_c"/>
    <property type="match status" value="1"/>
</dbReference>
<comment type="cofactor">
    <cofactor evidence="1">
        <name>heme c</name>
        <dbReference type="ChEBI" id="CHEBI:61717"/>
    </cofactor>
</comment>
<dbReference type="OrthoDB" id="9148689at2"/>
<comment type="similarity">
    <text evidence="13">In the C-terminal section; belongs to the FAD-dependent oxidoreductase 2 family. FRD/SDH subfamily.</text>
</comment>
<evidence type="ECO:0000313" key="16">
    <source>
        <dbReference type="EMBL" id="OEG74263.1"/>
    </source>
</evidence>
<dbReference type="InterPro" id="IPR013087">
    <property type="entry name" value="Znf_C2H2_type"/>
</dbReference>
<comment type="caution">
    <text evidence="16">The sequence shown here is derived from an EMBL/GenBank/DDBJ whole genome shotgun (WGS) entry which is preliminary data.</text>
</comment>
<dbReference type="PANTHER" id="PTHR43400">
    <property type="entry name" value="FUMARATE REDUCTASE"/>
    <property type="match status" value="1"/>
</dbReference>
<dbReference type="EMBL" id="MCBT01000024">
    <property type="protein sequence ID" value="OEG74263.1"/>
    <property type="molecule type" value="Genomic_DNA"/>
</dbReference>
<dbReference type="InterPro" id="IPR003953">
    <property type="entry name" value="FAD-dep_OxRdtase_2_FAD-bd"/>
</dbReference>
<dbReference type="Pfam" id="PF14537">
    <property type="entry name" value="Cytochrom_c3_2"/>
    <property type="match status" value="1"/>
</dbReference>
<dbReference type="SUPFAM" id="SSF48695">
    <property type="entry name" value="Multiheme cytochromes"/>
    <property type="match status" value="1"/>
</dbReference>
<dbReference type="PRINTS" id="PR00368">
    <property type="entry name" value="FADPNR"/>
</dbReference>
<evidence type="ECO:0000313" key="18">
    <source>
        <dbReference type="Proteomes" id="UP000095230"/>
    </source>
</evidence>
<comment type="cofactor">
    <cofactor evidence="14">
        <name>FAD</name>
        <dbReference type="ChEBI" id="CHEBI:57692"/>
    </cofactor>
    <text evidence="14">Binds 1 FAD per subunit.</text>
</comment>
<dbReference type="Gene3D" id="1.10.1130.10">
    <property type="entry name" value="Flavocytochrome C3, Chain A"/>
    <property type="match status" value="1"/>
</dbReference>
<dbReference type="PANTHER" id="PTHR43400:SF7">
    <property type="entry name" value="FAD-DEPENDENT OXIDOREDUCTASE 2 FAD BINDING DOMAIN-CONTAINING PROTEIN"/>
    <property type="match status" value="1"/>
</dbReference>
<evidence type="ECO:0000256" key="11">
    <source>
        <dbReference type="ARBA" id="ARBA00023002"/>
    </source>
</evidence>
<evidence type="ECO:0000256" key="7">
    <source>
        <dbReference type="ARBA" id="ARBA00022723"/>
    </source>
</evidence>
<evidence type="ECO:0000313" key="17">
    <source>
        <dbReference type="EMBL" id="OEG74279.1"/>
    </source>
</evidence>
<comment type="similarity">
    <text evidence="14">Belongs to the FAD-dependent oxidoreductase 2 family. FRD/SDH subfamily.</text>
</comment>
<evidence type="ECO:0000256" key="4">
    <source>
        <dbReference type="ARBA" id="ARBA00022448"/>
    </source>
</evidence>
<proteinExistence type="inferred from homology"/>
<dbReference type="InterPro" id="IPR036280">
    <property type="entry name" value="Multihaem_cyt_sf"/>
</dbReference>
<keyword evidence="7" id="KW-0479">Metal-binding</keyword>
<dbReference type="Gene3D" id="3.90.700.10">
    <property type="entry name" value="Succinate dehydrogenase/fumarate reductase flavoprotein, catalytic domain"/>
    <property type="match status" value="1"/>
</dbReference>